<reference evidence="1 2" key="1">
    <citation type="submission" date="2012-02" db="EMBL/GenBank/DDBJ databases">
        <title>The Genome Sequence of Parabacteroides johnsonii CL02T12C29.</title>
        <authorList>
            <consortium name="The Broad Institute Genome Sequencing Platform"/>
            <person name="Earl A."/>
            <person name="Ward D."/>
            <person name="Feldgarden M."/>
            <person name="Gevers D."/>
            <person name="Zitomersky N.L."/>
            <person name="Coyne M.J."/>
            <person name="Comstock L.E."/>
            <person name="Young S.K."/>
            <person name="Zeng Q."/>
            <person name="Gargeya S."/>
            <person name="Fitzgerald M."/>
            <person name="Haas B."/>
            <person name="Abouelleil A."/>
            <person name="Alvarado L."/>
            <person name="Arachchi H.M."/>
            <person name="Berlin A."/>
            <person name="Chapman S.B."/>
            <person name="Gearin G."/>
            <person name="Goldberg J."/>
            <person name="Griggs A."/>
            <person name="Gujja S."/>
            <person name="Hansen M."/>
            <person name="Heiman D."/>
            <person name="Howarth C."/>
            <person name="Larimer J."/>
            <person name="Lui A."/>
            <person name="MacDonald P.J.P."/>
            <person name="McCowen C."/>
            <person name="Montmayeur A."/>
            <person name="Murphy C."/>
            <person name="Neiman D."/>
            <person name="Pearson M."/>
            <person name="Priest M."/>
            <person name="Roberts A."/>
            <person name="Saif S."/>
            <person name="Shea T."/>
            <person name="Sisk P."/>
            <person name="Stolte C."/>
            <person name="Sykes S."/>
            <person name="Wortman J."/>
            <person name="Nusbaum C."/>
            <person name="Birren B."/>
        </authorList>
    </citation>
    <scope>NUCLEOTIDE SEQUENCE [LARGE SCALE GENOMIC DNA]</scope>
    <source>
        <strain evidence="1 2">CL02T12C29</strain>
    </source>
</reference>
<proteinExistence type="predicted"/>
<dbReference type="Proteomes" id="UP000001218">
    <property type="component" value="Unassembled WGS sequence"/>
</dbReference>
<accession>K5Z8T0</accession>
<organism evidence="1 2">
    <name type="scientific">Parabacteroides johnsonii CL02T12C29</name>
    <dbReference type="NCBI Taxonomy" id="999419"/>
    <lineage>
        <taxon>Bacteria</taxon>
        <taxon>Pseudomonadati</taxon>
        <taxon>Bacteroidota</taxon>
        <taxon>Bacteroidia</taxon>
        <taxon>Bacteroidales</taxon>
        <taxon>Tannerellaceae</taxon>
        <taxon>Parabacteroides</taxon>
    </lineage>
</organism>
<dbReference type="AlphaFoldDB" id="K5Z8T0"/>
<gene>
    <name evidence="1" type="ORF">HMPREF1077_02662</name>
</gene>
<protein>
    <submittedName>
        <fullName evidence="1">Uncharacterized protein</fullName>
    </submittedName>
</protein>
<dbReference type="HOGENOM" id="CLU_3331120_0_0_10"/>
<evidence type="ECO:0000313" key="1">
    <source>
        <dbReference type="EMBL" id="EKN07550.1"/>
    </source>
</evidence>
<sequence>MGVMGLVKYLTKRFKGYCRVMAPLYDVLRTSNSTEESL</sequence>
<dbReference type="EMBL" id="AGZP01000027">
    <property type="protein sequence ID" value="EKN07550.1"/>
    <property type="molecule type" value="Genomic_DNA"/>
</dbReference>
<comment type="caution">
    <text evidence="1">The sequence shown here is derived from an EMBL/GenBank/DDBJ whole genome shotgun (WGS) entry which is preliminary data.</text>
</comment>
<evidence type="ECO:0000313" key="2">
    <source>
        <dbReference type="Proteomes" id="UP000001218"/>
    </source>
</evidence>
<name>K5Z8T0_9BACT</name>